<dbReference type="AlphaFoldDB" id="A0A2P6RHI1"/>
<comment type="caution">
    <text evidence="1">The sequence shown here is derived from an EMBL/GenBank/DDBJ whole genome shotgun (WGS) entry which is preliminary data.</text>
</comment>
<name>A0A2P6RHI1_ROSCH</name>
<dbReference type="Proteomes" id="UP000238479">
    <property type="component" value="Chromosome 3"/>
</dbReference>
<dbReference type="Gramene" id="PRQ45888">
    <property type="protein sequence ID" value="PRQ45888"/>
    <property type="gene ID" value="RchiOBHm_Chr3g0496551"/>
</dbReference>
<keyword evidence="2" id="KW-1185">Reference proteome</keyword>
<sequence>MQYMKEIIEDKNLSFASKWQRRSELIYTQKDIDAVRSEWAKFMMKYHIS</sequence>
<evidence type="ECO:0000313" key="2">
    <source>
        <dbReference type="Proteomes" id="UP000238479"/>
    </source>
</evidence>
<proteinExistence type="predicted"/>
<organism evidence="1 2">
    <name type="scientific">Rosa chinensis</name>
    <name type="common">China rose</name>
    <dbReference type="NCBI Taxonomy" id="74649"/>
    <lineage>
        <taxon>Eukaryota</taxon>
        <taxon>Viridiplantae</taxon>
        <taxon>Streptophyta</taxon>
        <taxon>Embryophyta</taxon>
        <taxon>Tracheophyta</taxon>
        <taxon>Spermatophyta</taxon>
        <taxon>Magnoliopsida</taxon>
        <taxon>eudicotyledons</taxon>
        <taxon>Gunneridae</taxon>
        <taxon>Pentapetalae</taxon>
        <taxon>rosids</taxon>
        <taxon>fabids</taxon>
        <taxon>Rosales</taxon>
        <taxon>Rosaceae</taxon>
        <taxon>Rosoideae</taxon>
        <taxon>Rosoideae incertae sedis</taxon>
        <taxon>Rosa</taxon>
    </lineage>
</organism>
<dbReference type="EMBL" id="PDCK01000041">
    <property type="protein sequence ID" value="PRQ45888.1"/>
    <property type="molecule type" value="Genomic_DNA"/>
</dbReference>
<gene>
    <name evidence="1" type="ORF">RchiOBHm_Chr3g0496551</name>
</gene>
<protein>
    <submittedName>
        <fullName evidence="1">Uncharacterized protein</fullName>
    </submittedName>
</protein>
<evidence type="ECO:0000313" key="1">
    <source>
        <dbReference type="EMBL" id="PRQ45888.1"/>
    </source>
</evidence>
<accession>A0A2P6RHI1</accession>
<reference evidence="1 2" key="1">
    <citation type="journal article" date="2018" name="Nat. Genet.">
        <title>The Rosa genome provides new insights in the design of modern roses.</title>
        <authorList>
            <person name="Bendahmane M."/>
        </authorList>
    </citation>
    <scope>NUCLEOTIDE SEQUENCE [LARGE SCALE GENOMIC DNA]</scope>
    <source>
        <strain evidence="2">cv. Old Blush</strain>
    </source>
</reference>